<sequence length="109" mass="12216">MSSLEGVFNGLTGFFSFLSFRNPSIIPSPFREAQIITQRIIRDDPSKLQAKPNISKEEVKNLIPHVNFEIADLAPTTAMIAYGPTLVKLLGYERLESHTMASIDPWILL</sequence>
<dbReference type="AlphaFoldDB" id="W9HG21"/>
<dbReference type="EMBL" id="JH717852">
    <property type="protein sequence ID" value="EWY79939.1"/>
    <property type="molecule type" value="Genomic_DNA"/>
</dbReference>
<protein>
    <submittedName>
        <fullName evidence="1">Uncharacterized protein</fullName>
    </submittedName>
</protein>
<name>W9HG21_FUSOX</name>
<evidence type="ECO:0000313" key="2">
    <source>
        <dbReference type="Proteomes" id="UP000030753"/>
    </source>
</evidence>
<gene>
    <name evidence="1" type="ORF">FOYG_16881</name>
</gene>
<dbReference type="HOGENOM" id="CLU_2184039_0_0_1"/>
<evidence type="ECO:0000313" key="1">
    <source>
        <dbReference type="EMBL" id="EWY79939.1"/>
    </source>
</evidence>
<accession>W9HG21</accession>
<proteinExistence type="predicted"/>
<reference evidence="1 2" key="1">
    <citation type="submission" date="2011-06" db="EMBL/GenBank/DDBJ databases">
        <title>The Genome Sequence of Fusarium oxysporum FOSC 3-a.</title>
        <authorList>
            <consortium name="The Broad Institute Genome Sequencing Platform"/>
            <person name="Ma L.-J."/>
            <person name="Gale L.R."/>
            <person name="Schwartz D.C."/>
            <person name="Zhou S."/>
            <person name="Corby-Kistler H."/>
            <person name="Young S.K."/>
            <person name="Zeng Q."/>
            <person name="Gargeya S."/>
            <person name="Fitzgerald M."/>
            <person name="Haas B."/>
            <person name="Abouelleil A."/>
            <person name="Alvarado L."/>
            <person name="Arachchi H.M."/>
            <person name="Berlin A."/>
            <person name="Brown A."/>
            <person name="Chapman S.B."/>
            <person name="Chen Z."/>
            <person name="Dunbar C."/>
            <person name="Freedman E."/>
            <person name="Gearin G."/>
            <person name="Gellesch M."/>
            <person name="Goldberg J."/>
            <person name="Griggs A."/>
            <person name="Gujja S."/>
            <person name="Heiman D."/>
            <person name="Howarth C."/>
            <person name="Larson L."/>
            <person name="Lui A."/>
            <person name="MacDonald P.J.P."/>
            <person name="Mehta T."/>
            <person name="Montmayeur A."/>
            <person name="Murphy C."/>
            <person name="Neiman D."/>
            <person name="Pearson M."/>
            <person name="Priest M."/>
            <person name="Roberts A."/>
            <person name="Saif S."/>
            <person name="Shea T."/>
            <person name="Shenoy N."/>
            <person name="Sisk P."/>
            <person name="Stolte C."/>
            <person name="Sykes S."/>
            <person name="Wortman J."/>
            <person name="Nusbaum C."/>
            <person name="Birren B."/>
        </authorList>
    </citation>
    <scope>NUCLEOTIDE SEQUENCE [LARGE SCALE GENOMIC DNA]</scope>
    <source>
        <strain evidence="2">FOSC 3-a</strain>
    </source>
</reference>
<dbReference type="Proteomes" id="UP000030753">
    <property type="component" value="Unassembled WGS sequence"/>
</dbReference>
<organism evidence="1 2">
    <name type="scientific">Fusarium oxysporum NRRL 32931</name>
    <dbReference type="NCBI Taxonomy" id="660029"/>
    <lineage>
        <taxon>Eukaryota</taxon>
        <taxon>Fungi</taxon>
        <taxon>Dikarya</taxon>
        <taxon>Ascomycota</taxon>
        <taxon>Pezizomycotina</taxon>
        <taxon>Sordariomycetes</taxon>
        <taxon>Hypocreomycetidae</taxon>
        <taxon>Hypocreales</taxon>
        <taxon>Nectriaceae</taxon>
        <taxon>Fusarium</taxon>
        <taxon>Fusarium oxysporum species complex</taxon>
    </lineage>
</organism>